<keyword evidence="1" id="KW-0614">Plasmid</keyword>
<dbReference type="RefSeq" id="WP_101754530.1">
    <property type="nucleotide sequence ID" value="NZ_CP025431.1"/>
</dbReference>
<dbReference type="AlphaFoldDB" id="A0A2H5F4T3"/>
<dbReference type="Gene3D" id="3.30.70.2060">
    <property type="match status" value="1"/>
</dbReference>
<dbReference type="PANTHER" id="PTHR41247">
    <property type="entry name" value="HTH-TYPE TRANSCRIPTIONAL REPRESSOR YCNK"/>
    <property type="match status" value="1"/>
</dbReference>
<evidence type="ECO:0000313" key="1">
    <source>
        <dbReference type="EMBL" id="AUH66559.1"/>
    </source>
</evidence>
<dbReference type="KEGG" id="pzh:CX676_19830"/>
<gene>
    <name evidence="1" type="ORF">CX676_19830</name>
</gene>
<dbReference type="PROSITE" id="PS51257">
    <property type="entry name" value="PROKAR_LIPOPROTEIN"/>
    <property type="match status" value="1"/>
</dbReference>
<dbReference type="PANTHER" id="PTHR41247:SF1">
    <property type="entry name" value="HTH-TYPE TRANSCRIPTIONAL REPRESSOR YCNK"/>
    <property type="match status" value="1"/>
</dbReference>
<evidence type="ECO:0000313" key="2">
    <source>
        <dbReference type="Proteomes" id="UP000234530"/>
    </source>
</evidence>
<dbReference type="InterPro" id="IPR008719">
    <property type="entry name" value="N2O_reductase_NosL"/>
</dbReference>
<proteinExistence type="predicted"/>
<dbReference type="OrthoDB" id="7354657at2"/>
<reference evidence="1 2" key="1">
    <citation type="journal article" date="2013" name="Antonie Van Leeuwenhoek">
        <title>Paracoccus zhejiangensis sp. nov., isolated from activated sludge in wastewater-treatment system.</title>
        <authorList>
            <person name="Wu Z.G."/>
            <person name="Zhang D.F."/>
            <person name="Liu Y.L."/>
            <person name="Wang F."/>
            <person name="Jiang X."/>
            <person name="Li C."/>
            <person name="Li S.P."/>
            <person name="Hong Q."/>
            <person name="Li W.J."/>
        </authorList>
    </citation>
    <scope>NUCLEOTIDE SEQUENCE [LARGE SCALE GENOMIC DNA]</scope>
    <source>
        <strain evidence="1 2">J6</strain>
        <plasmid evidence="2">Plasmid ppz01</plasmid>
    </source>
</reference>
<geneLocation type="plasmid" evidence="2">
    <name>ppz01</name>
</geneLocation>
<sequence length="155" mass="16060">MGRALALVLLLLTGCREEQTQVVDPLPLTGAALQQVGPKAQVHLKGLEGAPLFFAQVRDAVAYSRHPDASHPVLAIWVSDMGATGATWEKPGAMNWIHAGAAHYVVGSSRRGGSGKPELVPFAQEAAARDFAAAQGGVVMDLVTIPDSAVDGAGE</sequence>
<dbReference type="SUPFAM" id="SSF160387">
    <property type="entry name" value="NosL/MerB-like"/>
    <property type="match status" value="1"/>
</dbReference>
<organism evidence="1 2">
    <name type="scientific">Paracoccus zhejiangensis</name>
    <dbReference type="NCBI Taxonomy" id="1077935"/>
    <lineage>
        <taxon>Bacteria</taxon>
        <taxon>Pseudomonadati</taxon>
        <taxon>Pseudomonadota</taxon>
        <taxon>Alphaproteobacteria</taxon>
        <taxon>Rhodobacterales</taxon>
        <taxon>Paracoccaceae</taxon>
        <taxon>Paracoccus</taxon>
    </lineage>
</organism>
<name>A0A2H5F4T3_9RHOB</name>
<accession>A0A2H5F4T3</accession>
<dbReference type="EMBL" id="CP025431">
    <property type="protein sequence ID" value="AUH66559.1"/>
    <property type="molecule type" value="Genomic_DNA"/>
</dbReference>
<dbReference type="Proteomes" id="UP000234530">
    <property type="component" value="Plasmid pPZ01"/>
</dbReference>
<keyword evidence="2" id="KW-1185">Reference proteome</keyword>
<dbReference type="Gene3D" id="3.30.70.2050">
    <property type="match status" value="1"/>
</dbReference>
<protein>
    <submittedName>
        <fullName evidence="1">Copper resistance protein CopZ</fullName>
    </submittedName>
</protein>
<dbReference type="Pfam" id="PF05573">
    <property type="entry name" value="NosL"/>
    <property type="match status" value="1"/>
</dbReference>